<feature type="signal peptide" evidence="7">
    <location>
        <begin position="1"/>
        <end position="15"/>
    </location>
</feature>
<proteinExistence type="predicted"/>
<keyword evidence="7" id="KW-0732">Signal</keyword>
<dbReference type="InterPro" id="IPR002172">
    <property type="entry name" value="LDrepeatLR_classA_rpt"/>
</dbReference>
<comment type="subcellular location">
    <subcellularLocation>
        <location evidence="1">Membrane</location>
        <topology evidence="1">Single-pass membrane protein</topology>
    </subcellularLocation>
</comment>
<gene>
    <name evidence="8" type="ORF">WKI299_LOCUS32984</name>
</gene>
<evidence type="ECO:0000313" key="9">
    <source>
        <dbReference type="Proteomes" id="UP000663856"/>
    </source>
</evidence>
<evidence type="ECO:0000256" key="4">
    <source>
        <dbReference type="ARBA" id="ARBA00022989"/>
    </source>
</evidence>
<accession>A0A816YVG4</accession>
<keyword evidence="2" id="KW-0812">Transmembrane</keyword>
<dbReference type="EMBL" id="CAJNRF010015371">
    <property type="protein sequence ID" value="CAF2171789.1"/>
    <property type="molecule type" value="Genomic_DNA"/>
</dbReference>
<keyword evidence="3" id="KW-0677">Repeat</keyword>
<dbReference type="PRINTS" id="PR00261">
    <property type="entry name" value="LDLRECEPTOR"/>
</dbReference>
<evidence type="ECO:0000256" key="2">
    <source>
        <dbReference type="ARBA" id="ARBA00022692"/>
    </source>
</evidence>
<dbReference type="InterPro" id="IPR050685">
    <property type="entry name" value="LDLR"/>
</dbReference>
<evidence type="ECO:0000256" key="1">
    <source>
        <dbReference type="ARBA" id="ARBA00004167"/>
    </source>
</evidence>
<dbReference type="PANTHER" id="PTHR24270">
    <property type="entry name" value="LOW-DENSITY LIPOPROTEIN RECEPTOR-RELATED"/>
    <property type="match status" value="1"/>
</dbReference>
<keyword evidence="6" id="KW-1015">Disulfide bond</keyword>
<dbReference type="InterPro" id="IPR036055">
    <property type="entry name" value="LDL_receptor-like_sf"/>
</dbReference>
<organism evidence="8 9">
    <name type="scientific">Rotaria magnacalcarata</name>
    <dbReference type="NCBI Taxonomy" id="392030"/>
    <lineage>
        <taxon>Eukaryota</taxon>
        <taxon>Metazoa</taxon>
        <taxon>Spiralia</taxon>
        <taxon>Gnathifera</taxon>
        <taxon>Rotifera</taxon>
        <taxon>Eurotatoria</taxon>
        <taxon>Bdelloidea</taxon>
        <taxon>Philodinida</taxon>
        <taxon>Philodinidae</taxon>
        <taxon>Rotaria</taxon>
    </lineage>
</organism>
<reference evidence="8" key="1">
    <citation type="submission" date="2021-02" db="EMBL/GenBank/DDBJ databases">
        <authorList>
            <person name="Nowell W R."/>
        </authorList>
    </citation>
    <scope>NUCLEOTIDE SEQUENCE</scope>
</reference>
<evidence type="ECO:0000256" key="3">
    <source>
        <dbReference type="ARBA" id="ARBA00022737"/>
    </source>
</evidence>
<evidence type="ECO:0000256" key="6">
    <source>
        <dbReference type="ARBA" id="ARBA00023157"/>
    </source>
</evidence>
<feature type="chain" id="PRO_5032514249" evidence="7">
    <location>
        <begin position="16"/>
        <end position="399"/>
    </location>
</feature>
<dbReference type="GO" id="GO:0005886">
    <property type="term" value="C:plasma membrane"/>
    <property type="evidence" value="ECO:0007669"/>
    <property type="project" value="TreeGrafter"/>
</dbReference>
<name>A0A816YVG4_9BILA</name>
<evidence type="ECO:0000313" key="8">
    <source>
        <dbReference type="EMBL" id="CAF2171789.1"/>
    </source>
</evidence>
<dbReference type="GO" id="GO:0016192">
    <property type="term" value="P:vesicle-mediated transport"/>
    <property type="evidence" value="ECO:0007669"/>
    <property type="project" value="UniProtKB-ARBA"/>
</dbReference>
<dbReference type="Proteomes" id="UP000663856">
    <property type="component" value="Unassembled WGS sequence"/>
</dbReference>
<evidence type="ECO:0000256" key="7">
    <source>
        <dbReference type="SAM" id="SignalP"/>
    </source>
</evidence>
<dbReference type="AlphaFoldDB" id="A0A816YVG4"/>
<keyword evidence="5" id="KW-0472">Membrane</keyword>
<dbReference type="SMART" id="SM00192">
    <property type="entry name" value="LDLa"/>
    <property type="match status" value="3"/>
</dbReference>
<keyword evidence="4" id="KW-1133">Transmembrane helix</keyword>
<sequence>MLLHLIVMLAICVLADVRYPLYYTDLRQSSYSTVDCLYAYIIVDHKEDSTAYIRNYHLTPYCRRLDDDLAERYEIDSTTSEIFYNCSPPWFGSMCQYKFFHNFFSSFGDIVGTTFKIRDDRNFSMTSGTCYRFVANCNRELWPLCLDWREICDGKIDCRNGEDEHNGFDSPWLAIDMSLIVFEGIWNKECEPLTKHCSSEWLVIPEKPIMFRMLQFVYLTNRFLSEFEENIVPDLSSRCISYDRVGDGIVDCFYGEDELFDTCQWKDSNRFKCKSERTKCLSPVAVGNGFSECLTSEDEIFVYITDLVELIPFMDLCNTKSNLNLILLGIDETDETNCEWWPCNNSYTHCNGVWDCPNGADELNCSETVCSSNEHECKNEQLDLSYCLPIVNMLDKYIY</sequence>
<evidence type="ECO:0000256" key="5">
    <source>
        <dbReference type="ARBA" id="ARBA00023136"/>
    </source>
</evidence>
<comment type="caution">
    <text evidence="8">The sequence shown here is derived from an EMBL/GenBank/DDBJ whole genome shotgun (WGS) entry which is preliminary data.</text>
</comment>
<dbReference type="SUPFAM" id="SSF57424">
    <property type="entry name" value="LDL receptor-like module"/>
    <property type="match status" value="2"/>
</dbReference>
<protein>
    <submittedName>
        <fullName evidence="8">Uncharacterized protein</fullName>
    </submittedName>
</protein>